<dbReference type="Pfam" id="PF01063">
    <property type="entry name" value="Aminotran_4"/>
    <property type="match status" value="1"/>
</dbReference>
<reference evidence="9" key="1">
    <citation type="submission" date="2021-12" db="EMBL/GenBank/DDBJ databases">
        <title>Convergent genome expansion in fungi linked to evolution of root-endophyte symbiosis.</title>
        <authorList>
            <consortium name="DOE Joint Genome Institute"/>
            <person name="Ke Y.-H."/>
            <person name="Bonito G."/>
            <person name="Liao H.-L."/>
            <person name="Looney B."/>
            <person name="Rojas-Flechas A."/>
            <person name="Nash J."/>
            <person name="Hameed K."/>
            <person name="Schadt C."/>
            <person name="Martin F."/>
            <person name="Crous P.W."/>
            <person name="Miettinen O."/>
            <person name="Magnuson J.K."/>
            <person name="Labbe J."/>
            <person name="Jacobson D."/>
            <person name="Doktycz M.J."/>
            <person name="Veneault-Fourrey C."/>
            <person name="Kuo A."/>
            <person name="Mondo S."/>
            <person name="Calhoun S."/>
            <person name="Riley R."/>
            <person name="Ohm R."/>
            <person name="LaButti K."/>
            <person name="Andreopoulos B."/>
            <person name="Pangilinan J."/>
            <person name="Nolan M."/>
            <person name="Tritt A."/>
            <person name="Clum A."/>
            <person name="Lipzen A."/>
            <person name="Daum C."/>
            <person name="Barry K."/>
            <person name="Grigoriev I.V."/>
            <person name="Vilgalys R."/>
        </authorList>
    </citation>
    <scope>NUCLEOTIDE SEQUENCE</scope>
    <source>
        <strain evidence="9">PMI_201</strain>
    </source>
</reference>
<dbReference type="CDD" id="cd01557">
    <property type="entry name" value="BCAT_beta_family"/>
    <property type="match status" value="1"/>
</dbReference>
<protein>
    <submittedName>
        <fullName evidence="9">Branched-chain amino acid aminotransferase</fullName>
    </submittedName>
</protein>
<dbReference type="GO" id="GO:0004084">
    <property type="term" value="F:branched-chain-amino-acid transaminase activity"/>
    <property type="evidence" value="ECO:0007669"/>
    <property type="project" value="InterPro"/>
</dbReference>
<dbReference type="RefSeq" id="XP_046069603.1">
    <property type="nucleotide sequence ID" value="XM_046220771.1"/>
</dbReference>
<dbReference type="InterPro" id="IPR043132">
    <property type="entry name" value="BCAT-like_C"/>
</dbReference>
<evidence type="ECO:0000256" key="7">
    <source>
        <dbReference type="PIRSR" id="PIRSR006468-1"/>
    </source>
</evidence>
<evidence type="ECO:0000256" key="8">
    <source>
        <dbReference type="SAM" id="MobiDB-lite"/>
    </source>
</evidence>
<keyword evidence="5" id="KW-0808">Transferase</keyword>
<evidence type="ECO:0000256" key="5">
    <source>
        <dbReference type="ARBA" id="ARBA00022679"/>
    </source>
</evidence>
<dbReference type="InterPro" id="IPR043131">
    <property type="entry name" value="BCAT-like_N"/>
</dbReference>
<dbReference type="EMBL" id="JAJTJA010000009">
    <property type="protein sequence ID" value="KAH8693933.1"/>
    <property type="molecule type" value="Genomic_DNA"/>
</dbReference>
<dbReference type="Proteomes" id="UP001201262">
    <property type="component" value="Unassembled WGS sequence"/>
</dbReference>
<feature type="region of interest" description="Disordered" evidence="8">
    <location>
        <begin position="357"/>
        <end position="376"/>
    </location>
</feature>
<gene>
    <name evidence="9" type="ORF">BGW36DRAFT_429957</name>
</gene>
<dbReference type="PANTHER" id="PTHR42825:SF2">
    <property type="entry name" value="BRANCHED-CHAIN-AMINO-ACID AMINOTRANSFERASE 3, CHLOROPLASTIC-RELATED"/>
    <property type="match status" value="1"/>
</dbReference>
<keyword evidence="6" id="KW-0663">Pyridoxal phosphate</keyword>
<evidence type="ECO:0000256" key="6">
    <source>
        <dbReference type="ARBA" id="ARBA00022898"/>
    </source>
</evidence>
<organism evidence="9 10">
    <name type="scientific">Talaromyces proteolyticus</name>
    <dbReference type="NCBI Taxonomy" id="1131652"/>
    <lineage>
        <taxon>Eukaryota</taxon>
        <taxon>Fungi</taxon>
        <taxon>Dikarya</taxon>
        <taxon>Ascomycota</taxon>
        <taxon>Pezizomycotina</taxon>
        <taxon>Eurotiomycetes</taxon>
        <taxon>Eurotiomycetidae</taxon>
        <taxon>Eurotiales</taxon>
        <taxon>Trichocomaceae</taxon>
        <taxon>Talaromyces</taxon>
        <taxon>Talaromyces sect. Bacilispori</taxon>
    </lineage>
</organism>
<dbReference type="FunFam" id="3.20.10.10:FF:000010">
    <property type="entry name" value="Branched-chain amino acid aminotransferase"/>
    <property type="match status" value="1"/>
</dbReference>
<dbReference type="GO" id="GO:0009081">
    <property type="term" value="P:branched-chain amino acid metabolic process"/>
    <property type="evidence" value="ECO:0007669"/>
    <property type="project" value="InterPro"/>
</dbReference>
<evidence type="ECO:0000256" key="3">
    <source>
        <dbReference type="ARBA" id="ARBA00009320"/>
    </source>
</evidence>
<comment type="similarity">
    <text evidence="3">Belongs to the class-IV pyridoxal-phosphate-dependent aminotransferase family.</text>
</comment>
<dbReference type="FunFam" id="3.30.470.10:FF:000004">
    <property type="entry name" value="Branched-chain-amino-acid aminotransferase"/>
    <property type="match status" value="1"/>
</dbReference>
<dbReference type="InterPro" id="IPR033939">
    <property type="entry name" value="BCAT_family"/>
</dbReference>
<dbReference type="PIRSF" id="PIRSF006468">
    <property type="entry name" value="BCAT1"/>
    <property type="match status" value="1"/>
</dbReference>
<dbReference type="GeneID" id="70251058"/>
<accession>A0AAD4KPR8</accession>
<evidence type="ECO:0000256" key="1">
    <source>
        <dbReference type="ARBA" id="ARBA00001933"/>
    </source>
</evidence>
<sequence length="376" mass="41036">MTTFPPPPKAGIDWNNVGVSFLGVNGHVESDYDYKTGTWSAPQFVEDPYLRIHGLAPGLNYGQQVFEGLKAYRDPNGEIQVFRPTDHAMRLQRSSAAVAIPHIPEDHFWESVNLAIASNAEFAPPHETDAAMYIRPLAFGSDAFLAVAAGPSYKFCVYAQPFSAYHGLAPIKALVLEDFDRAAPLGVGNVKVGGNYAPVLRWSDQARKEGFGITLHLDSKTHSEIDEFSTSGFIGVKRYGEQTTLVVPNSKSIIKSVTSTSAIEVARSMLGWTVEIRPIPYAELPFFDEVLAVGTAAMLAPIRSITRQSTGDIFEYGVSDREPGPACVELTSQLKGIQKGVIPDILRWLRPVTEVEEKQKSNGTVKPAGSKTNGFH</sequence>
<name>A0AAD4KPR8_9EURO</name>
<evidence type="ECO:0000256" key="2">
    <source>
        <dbReference type="ARBA" id="ARBA00005179"/>
    </source>
</evidence>
<evidence type="ECO:0000313" key="9">
    <source>
        <dbReference type="EMBL" id="KAH8693933.1"/>
    </source>
</evidence>
<dbReference type="InterPro" id="IPR001544">
    <property type="entry name" value="Aminotrans_IV"/>
</dbReference>
<keyword evidence="10" id="KW-1185">Reference proteome</keyword>
<comment type="caution">
    <text evidence="9">The sequence shown here is derived from an EMBL/GenBank/DDBJ whole genome shotgun (WGS) entry which is preliminary data.</text>
</comment>
<proteinExistence type="inferred from homology"/>
<evidence type="ECO:0000313" key="10">
    <source>
        <dbReference type="Proteomes" id="UP001201262"/>
    </source>
</evidence>
<comment type="cofactor">
    <cofactor evidence="1">
        <name>pyridoxal 5'-phosphate</name>
        <dbReference type="ChEBI" id="CHEBI:597326"/>
    </cofactor>
</comment>
<dbReference type="SUPFAM" id="SSF56752">
    <property type="entry name" value="D-aminoacid aminotransferase-like PLP-dependent enzymes"/>
    <property type="match status" value="1"/>
</dbReference>
<dbReference type="Gene3D" id="3.30.470.10">
    <property type="match status" value="1"/>
</dbReference>
<dbReference type="PANTHER" id="PTHR42825">
    <property type="entry name" value="AMINO ACID AMINOTRANSFERASE"/>
    <property type="match status" value="1"/>
</dbReference>
<dbReference type="InterPro" id="IPR005786">
    <property type="entry name" value="B_amino_transII"/>
</dbReference>
<keyword evidence="4 9" id="KW-0032">Aminotransferase</keyword>
<dbReference type="AlphaFoldDB" id="A0AAD4KPR8"/>
<feature type="modified residue" description="N6-(pyridoxal phosphate)lysine" evidence="7">
    <location>
        <position position="191"/>
    </location>
</feature>
<dbReference type="Gene3D" id="3.20.10.10">
    <property type="entry name" value="D-amino Acid Aminotransferase, subunit A, domain 2"/>
    <property type="match status" value="1"/>
</dbReference>
<evidence type="ECO:0000256" key="4">
    <source>
        <dbReference type="ARBA" id="ARBA00022576"/>
    </source>
</evidence>
<dbReference type="InterPro" id="IPR036038">
    <property type="entry name" value="Aminotransferase-like"/>
</dbReference>
<comment type="pathway">
    <text evidence="2">Secondary metabolite biosynthesis.</text>
</comment>